<keyword evidence="1" id="KW-0479">Metal-binding</keyword>
<dbReference type="GO" id="GO:0046872">
    <property type="term" value="F:metal ion binding"/>
    <property type="evidence" value="ECO:0007669"/>
    <property type="project" value="UniProtKB-KW"/>
</dbReference>
<protein>
    <submittedName>
        <fullName evidence="2">Inositol-1-monophosphatase</fullName>
        <ecNumber evidence="2">3.1.3.25</ecNumber>
    </submittedName>
</protein>
<dbReference type="GO" id="GO:0052834">
    <property type="term" value="F:inositol monophosphate phosphatase activity"/>
    <property type="evidence" value="ECO:0007669"/>
    <property type="project" value="UniProtKB-EC"/>
</dbReference>
<keyword evidence="2" id="KW-0378">Hydrolase</keyword>
<dbReference type="InterPro" id="IPR000760">
    <property type="entry name" value="Inositol_monophosphatase-like"/>
</dbReference>
<proteinExistence type="predicted"/>
<dbReference type="RefSeq" id="WP_087437856.1">
    <property type="nucleotide sequence ID" value="NZ_CP021416.1"/>
</dbReference>
<dbReference type="Pfam" id="PF00459">
    <property type="entry name" value="Inositol_P"/>
    <property type="match status" value="1"/>
</dbReference>
<feature type="binding site" evidence="1">
    <location>
        <position position="83"/>
    </location>
    <ligand>
        <name>Mg(2+)</name>
        <dbReference type="ChEBI" id="CHEBI:18420"/>
        <label>1</label>
        <note>catalytic</note>
    </ligand>
</feature>
<feature type="binding site" evidence="1">
    <location>
        <position position="81"/>
    </location>
    <ligand>
        <name>Mg(2+)</name>
        <dbReference type="ChEBI" id="CHEBI:18420"/>
        <label>1</label>
        <note>catalytic</note>
    </ligand>
</feature>
<keyword evidence="1" id="KW-0460">Magnesium</keyword>
<accession>A0A1Y0HKF9</accession>
<dbReference type="AlphaFoldDB" id="A0A1Y0HKF9"/>
<dbReference type="EC" id="3.1.3.25" evidence="2"/>
<evidence type="ECO:0000313" key="2">
    <source>
        <dbReference type="EMBL" id="ARU47815.1"/>
    </source>
</evidence>
<organism evidence="2 3">
    <name type="scientific">Sulfurospirillum diekertiae</name>
    <dbReference type="NCBI Taxonomy" id="1854492"/>
    <lineage>
        <taxon>Bacteria</taxon>
        <taxon>Pseudomonadati</taxon>
        <taxon>Campylobacterota</taxon>
        <taxon>Epsilonproteobacteria</taxon>
        <taxon>Campylobacterales</taxon>
        <taxon>Sulfurospirillaceae</taxon>
        <taxon>Sulfurospirillum</taxon>
    </lineage>
</organism>
<dbReference type="Proteomes" id="UP000196005">
    <property type="component" value="Chromosome"/>
</dbReference>
<feature type="binding site" evidence="1">
    <location>
        <position position="64"/>
    </location>
    <ligand>
        <name>Mg(2+)</name>
        <dbReference type="ChEBI" id="CHEBI:18420"/>
        <label>1</label>
        <note>catalytic</note>
    </ligand>
</feature>
<keyword evidence="3" id="KW-1185">Reference proteome</keyword>
<dbReference type="OrthoDB" id="5329730at2"/>
<name>A0A1Y0HKF9_9BACT</name>
<comment type="cofactor">
    <cofactor evidence="1">
        <name>Mg(2+)</name>
        <dbReference type="ChEBI" id="CHEBI:18420"/>
    </cofactor>
</comment>
<sequence>MSFIESALQANRELFQLLHVKGLEESHYQSFAIGAGGDLSSGIDLVAEKIFIQHLLPFGTIVSEESGVIENPTSSIRIVLDPIDGSDNLLSNLPYYGTSIAYFENDKCTKAIITNLANGDIFIKDEMGLRRGKLEKNTLSPVTCNAFSKVGIFERSYCSLRVHDTLKIAKIKYRSPGAFALSLAYAHDVSFVLYEGKMRTYDIEAGLFMCEDLYTFCEGDIFLVSKDKEIFARIKSLFISN</sequence>
<dbReference type="SUPFAM" id="SSF56655">
    <property type="entry name" value="Carbohydrate phosphatase"/>
    <property type="match status" value="1"/>
</dbReference>
<evidence type="ECO:0000256" key="1">
    <source>
        <dbReference type="PIRSR" id="PIRSR600760-2"/>
    </source>
</evidence>
<feature type="binding site" evidence="1">
    <location>
        <position position="84"/>
    </location>
    <ligand>
        <name>Mg(2+)</name>
        <dbReference type="ChEBI" id="CHEBI:18420"/>
        <label>1</label>
        <note>catalytic</note>
    </ligand>
</feature>
<reference evidence="3" key="1">
    <citation type="submission" date="2017-05" db="EMBL/GenBank/DDBJ databases">
        <title>Dechlorination kinetics govern the competition between two new strains of the genus Sulfurospirillum.</title>
        <authorList>
            <person name="Buttet G.F."/>
            <person name="Murray A.M."/>
            <person name="Goris T."/>
            <person name="Burion M."/>
            <person name="Lin B."/>
            <person name="Rolle M."/>
            <person name="Maillard J."/>
        </authorList>
    </citation>
    <scope>NUCLEOTIDE SEQUENCE [LARGE SCALE GENOMIC DNA]</scope>
    <source>
        <strain evidence="3">SL2-1</strain>
    </source>
</reference>
<dbReference type="Gene3D" id="3.30.540.10">
    <property type="entry name" value="Fructose-1,6-Bisphosphatase, subunit A, domain 1"/>
    <property type="match status" value="1"/>
</dbReference>
<dbReference type="KEGG" id="suls:Sdiek1_0646"/>
<evidence type="ECO:0000313" key="3">
    <source>
        <dbReference type="Proteomes" id="UP000196005"/>
    </source>
</evidence>
<gene>
    <name evidence="2" type="ORF">Sdiek1_0646</name>
</gene>
<dbReference type="EMBL" id="CP021416">
    <property type="protein sequence ID" value="ARU47815.1"/>
    <property type="molecule type" value="Genomic_DNA"/>
</dbReference>